<gene>
    <name evidence="3" type="ORF">ACFQAU_04010</name>
</gene>
<protein>
    <submittedName>
        <fullName evidence="3">Uncharacterized protein</fullName>
    </submittedName>
</protein>
<keyword evidence="2" id="KW-0732">Signal</keyword>
<feature type="region of interest" description="Disordered" evidence="1">
    <location>
        <begin position="36"/>
        <end position="55"/>
    </location>
</feature>
<dbReference type="Proteomes" id="UP001596403">
    <property type="component" value="Unassembled WGS sequence"/>
</dbReference>
<feature type="signal peptide" evidence="2">
    <location>
        <begin position="1"/>
        <end position="33"/>
    </location>
</feature>
<evidence type="ECO:0000256" key="1">
    <source>
        <dbReference type="SAM" id="MobiDB-lite"/>
    </source>
</evidence>
<sequence length="126" mass="13018">MRALANISNLCRTLLGVVLACGLLLLPPSSVHAESGMHESAQAAHHAGHQMTAASDLQQDVAALPDLTDIPESFEGEPCCGGICLTAALTTSQDAKMTAVRSVEYTSVSHSVASGQPTGQLRPPRA</sequence>
<name>A0ABW1YV95_9RHOB</name>
<evidence type="ECO:0000313" key="4">
    <source>
        <dbReference type="Proteomes" id="UP001596403"/>
    </source>
</evidence>
<accession>A0ABW1YV95</accession>
<organism evidence="3 4">
    <name type="scientific">Sulfitobacter profundi</name>
    <dbReference type="NCBI Taxonomy" id="2679961"/>
    <lineage>
        <taxon>Bacteria</taxon>
        <taxon>Pseudomonadati</taxon>
        <taxon>Pseudomonadota</taxon>
        <taxon>Alphaproteobacteria</taxon>
        <taxon>Rhodobacterales</taxon>
        <taxon>Roseobacteraceae</taxon>
        <taxon>Sulfitobacter</taxon>
    </lineage>
</organism>
<proteinExistence type="predicted"/>
<reference evidence="4" key="1">
    <citation type="journal article" date="2019" name="Int. J. Syst. Evol. Microbiol.">
        <title>The Global Catalogue of Microorganisms (GCM) 10K type strain sequencing project: providing services to taxonomists for standard genome sequencing and annotation.</title>
        <authorList>
            <consortium name="The Broad Institute Genomics Platform"/>
            <consortium name="The Broad Institute Genome Sequencing Center for Infectious Disease"/>
            <person name="Wu L."/>
            <person name="Ma J."/>
        </authorList>
    </citation>
    <scope>NUCLEOTIDE SEQUENCE [LARGE SCALE GENOMIC DNA]</scope>
    <source>
        <strain evidence="4">NBRC 111368</strain>
    </source>
</reference>
<comment type="caution">
    <text evidence="3">The sequence shown here is derived from an EMBL/GenBank/DDBJ whole genome shotgun (WGS) entry which is preliminary data.</text>
</comment>
<feature type="chain" id="PRO_5047186469" evidence="2">
    <location>
        <begin position="34"/>
        <end position="126"/>
    </location>
</feature>
<dbReference type="EMBL" id="JBHSWA010000001">
    <property type="protein sequence ID" value="MFC6641029.1"/>
    <property type="molecule type" value="Genomic_DNA"/>
</dbReference>
<evidence type="ECO:0000256" key="2">
    <source>
        <dbReference type="SAM" id="SignalP"/>
    </source>
</evidence>
<keyword evidence="4" id="KW-1185">Reference proteome</keyword>
<dbReference type="RefSeq" id="WP_132444923.1">
    <property type="nucleotide sequence ID" value="NZ_JBHSWA010000001.1"/>
</dbReference>
<evidence type="ECO:0000313" key="3">
    <source>
        <dbReference type="EMBL" id="MFC6641029.1"/>
    </source>
</evidence>